<dbReference type="InterPro" id="IPR016130">
    <property type="entry name" value="Tyr_Pase_AS"/>
</dbReference>
<dbReference type="RefSeq" id="XP_011644852.1">
    <property type="nucleotide sequence ID" value="XM_011646550.1"/>
</dbReference>
<name>A0A6I9WXR5_9HYME</name>
<keyword evidence="10" id="KW-0812">Transmembrane</keyword>
<evidence type="ECO:0000256" key="2">
    <source>
        <dbReference type="ARBA" id="ARBA00009580"/>
    </source>
</evidence>
<feature type="domain" description="Fibronectin type-III" evidence="13">
    <location>
        <begin position="735"/>
        <end position="838"/>
    </location>
</feature>
<keyword evidence="10" id="KW-1133">Transmembrane helix</keyword>
<dbReference type="InterPro" id="IPR050348">
    <property type="entry name" value="Protein-Tyr_Phosphatase"/>
</dbReference>
<organism evidence="14 15">
    <name type="scientific">Pogonomyrmex barbatus</name>
    <name type="common">red harvester ant</name>
    <dbReference type="NCBI Taxonomy" id="144034"/>
    <lineage>
        <taxon>Eukaryota</taxon>
        <taxon>Metazoa</taxon>
        <taxon>Ecdysozoa</taxon>
        <taxon>Arthropoda</taxon>
        <taxon>Hexapoda</taxon>
        <taxon>Insecta</taxon>
        <taxon>Pterygota</taxon>
        <taxon>Neoptera</taxon>
        <taxon>Endopterygota</taxon>
        <taxon>Hymenoptera</taxon>
        <taxon>Apocrita</taxon>
        <taxon>Aculeata</taxon>
        <taxon>Formicoidea</taxon>
        <taxon>Formicidae</taxon>
        <taxon>Myrmicinae</taxon>
        <taxon>Pogonomyrmex</taxon>
    </lineage>
</organism>
<comment type="subcellular location">
    <subcellularLocation>
        <location evidence="1">Membrane</location>
        <topology evidence="1">Single-pass membrane protein</topology>
    </subcellularLocation>
</comment>
<feature type="region of interest" description="Disordered" evidence="9">
    <location>
        <begin position="1354"/>
        <end position="1379"/>
    </location>
</feature>
<evidence type="ECO:0000313" key="15">
    <source>
        <dbReference type="RefSeq" id="XP_011644852.1"/>
    </source>
</evidence>
<dbReference type="InterPro" id="IPR036116">
    <property type="entry name" value="FN3_sf"/>
</dbReference>
<protein>
    <recommendedName>
        <fullName evidence="3">protein-tyrosine-phosphatase</fullName>
        <ecNumber evidence="3">3.1.3.48</ecNumber>
    </recommendedName>
</protein>
<keyword evidence="7 10" id="KW-0472">Membrane</keyword>
<dbReference type="CDD" id="cd00047">
    <property type="entry name" value="PTPc"/>
    <property type="match status" value="2"/>
</dbReference>
<feature type="domain" description="Tyrosine-protein phosphatase" evidence="11">
    <location>
        <begin position="1420"/>
        <end position="1673"/>
    </location>
</feature>
<dbReference type="EC" id="3.1.3.48" evidence="3"/>
<dbReference type="PROSITE" id="PS00383">
    <property type="entry name" value="TYR_PHOSPHATASE_1"/>
    <property type="match status" value="1"/>
</dbReference>
<keyword evidence="4" id="KW-0732">Signal</keyword>
<evidence type="ECO:0000259" key="12">
    <source>
        <dbReference type="PROSITE" id="PS50056"/>
    </source>
</evidence>
<dbReference type="Gene3D" id="2.60.40.10">
    <property type="entry name" value="Immunoglobulins"/>
    <property type="match status" value="2"/>
</dbReference>
<dbReference type="PROSITE" id="PS50056">
    <property type="entry name" value="TYR_PHOSPHATASE_2"/>
    <property type="match status" value="2"/>
</dbReference>
<dbReference type="InterPro" id="IPR013783">
    <property type="entry name" value="Ig-like_fold"/>
</dbReference>
<evidence type="ECO:0000313" key="14">
    <source>
        <dbReference type="Proteomes" id="UP000504615"/>
    </source>
</evidence>
<dbReference type="InterPro" id="IPR022041">
    <property type="entry name" value="Methyltransf_FA"/>
</dbReference>
<evidence type="ECO:0000256" key="10">
    <source>
        <dbReference type="SAM" id="Phobius"/>
    </source>
</evidence>
<dbReference type="PROSITE" id="PS50055">
    <property type="entry name" value="TYR_PHOSPHATASE_PTP"/>
    <property type="match status" value="2"/>
</dbReference>
<evidence type="ECO:0000256" key="6">
    <source>
        <dbReference type="ARBA" id="ARBA00022912"/>
    </source>
</evidence>
<dbReference type="FunFam" id="3.90.190.10:FF:000062">
    <property type="entry name" value="Receptor-type tyrosine-protein phosphatase kappa"/>
    <property type="match status" value="1"/>
</dbReference>
<dbReference type="PRINTS" id="PR00700">
    <property type="entry name" value="PRTYPHPHTASE"/>
</dbReference>
<dbReference type="InterPro" id="IPR000242">
    <property type="entry name" value="PTP_cat"/>
</dbReference>
<keyword evidence="6" id="KW-0904">Protein phosphatase</keyword>
<keyword evidence="5" id="KW-0378">Hydrolase</keyword>
<dbReference type="Gene3D" id="2.170.300.10">
    <property type="entry name" value="Tie2 ligand-binding domain superfamily"/>
    <property type="match status" value="1"/>
</dbReference>
<sequence length="1975" mass="228227">MKKVIMHWFMLFIFANKILHIIGKVTLLRGSSIFYKSPNQLRLICLSENDDGALVWNYNLIVQYYELPKNDFEFHDFNNEFNNNEINCKMNAEENCLALWRRDGWNLTDSIKTPMGPVFDQRWEEFKEYKNFEDAYDYIKQLPITLTLSFSVRTSRDAHILICNGPNYNKDYCYWIIIGGWGNTLSVIRKCANGVPEPGKWPISGSECDKAKVKYEHTPLSENEWRSFILSWDAIFRKIEIYDTDKIIMSYSDIKRNKRSNYNYHMFIRSPTKMLFRFHTYNFLHTNVETATLLSPAFQFNNEPICIQLLIGLCKECNAHILLRDSTTHETLEMITVKGSSKAKDYNLPMWQSVKIKSNFSANNYRSVIIQLIPKLIRTISNPLWAIANVRQCPKNEALRKGILNYKQDWDNNGRFYFWPKITCQKLFYDEHTVVSATSRFERNIELDDADCLQDKIGPQCLLSCERDLNSNVDCQNIAICYENGCTCAPGFWEERCSKPCTSNTYGHGCKKMCGLCNGSCNKITGVCSEGCNNYKKTYIPPMCQISIDKPSIPVITSTNETTISVIVPMIWKDEYDNISIFYGFDIKGHMQYNVLHSWNRVFRNMTQLIGFFQNLEPGAIYQISCNLLVENELIYGDWEIVETKCNPANNFIATPGETDLVINWDINSHQLHPCPKSWYYLIVRNINTNEEVSELNMYFPYKLQRLPSYTNFNVTIYHKNYQIFTQEIRTLEGVPSKVLDFQRMLTNTELTLIWRPPSQPNGKIIRYEVILKIREFYGCKDLKLATPNNHIINVSTTDTMITIPDLRPYTSYSAQVVAHNSRHFSMSEEKIFDTAQSEIPSETFSQLRVQDWKLMWNAPEDCSTITGSMIARIKIRGISNAVKDFEVIKQTTRYFLELDKLKLNGVERYEVKIYVIRGYSKPENTSAYRIYEFESPPTAPPSVSNLEVVEIDTRRISTSEDLLYLRWQSPLPPLNGKLRDYGIQSCYNTYYNEYCKIIANHFNTSCDLWDGYICKNVPITTSAIIQVFAYNVNVTEPGALTSVTEEMLRNTTPDAPGNYTFTINDNSVIDLKWLHPWKTGGHLQYFCIQIEETSSNLRRRVSRSPMNKTYKYPVTQYMRNYETQLYLFSSTKYIISIQAATVDNKFSTAKFVEFYTPSTAKFDSDLDVMVQESDSTILLNIPSVLNDTQDSIMHIIIKGPNPCDQHLKVPEYLRARAGVKMYEIAWQAAEISTNELAGKLFIVGDNKIYGNAKNCPLKPNEVYEIVIIVIEQNLSSKPIMLIKSIRLGMPPPIHHEMWLIPLILFFVVAGIAFYFYRSCNLMCEFDRKKQKSTKQFIQDEMVLSQNIENYEHETRSTVSNSKQDLSTPSDRQSLSRASTPEIQSIAIINDETKREKMESLVKVKDFEDYVKQAIESGLLDKQYETFPRGQTRSWDYGKLPQNKTKNRYGNLIAYDETRVILKKFPNDKYSDYINANYITGYKKDKHYIATQGPKPNTVVDFWRMIWQENVLIICMLTNVVENGKTKCEQYWPDIGKKKKYGDIIVLNARHNVFADYCLRTFHVTYGEETRKIEHLHYTAWPDHGVPMYTHSVVTYLKKLLATPPGNGPVVVHCSAGVGRTGTIILCDICLHRAAAEGLLDVFAETASIRNERANMVDNKQQYLLAHLTLVECLLSIPTTLPCNDMLPIRIKELKKQLSIQQQRLQNTAWQDEALRPFISPPSLSERNRAKNRFPELISNKVNRIYLKRYPASDEDSDYLSAVYVDGVKLQNQYLASQLPMPSTINDFWRMIAEFKVELILMLQPPDLQDPTCCAIAPVSGEFKPVPYLNITANESVEMEYYTSQKLLLVDNSEKPSREQSVTILCLTEWKSGKDQPPPPVMTMVTLWQAAERIARGDGPTVTLCHDGITGCGLYLALSFLLERMAVERECDVCLAVRAVRRSRPDFVRSLEHLEYLYDAAVTYLEYFETYANFS</sequence>
<accession>A0A6I9WXR5</accession>
<dbReference type="KEGG" id="pbar:105431993"/>
<evidence type="ECO:0000256" key="4">
    <source>
        <dbReference type="ARBA" id="ARBA00022729"/>
    </source>
</evidence>
<dbReference type="GO" id="GO:0016020">
    <property type="term" value="C:membrane"/>
    <property type="evidence" value="ECO:0007669"/>
    <property type="project" value="UniProtKB-SubCell"/>
</dbReference>
<dbReference type="CDD" id="cd00063">
    <property type="entry name" value="FN3"/>
    <property type="match status" value="1"/>
</dbReference>
<feature type="domain" description="Tyrosine specific protein phosphatases" evidence="12">
    <location>
        <begin position="1885"/>
        <end position="1955"/>
    </location>
</feature>
<dbReference type="SMART" id="SM00060">
    <property type="entry name" value="FN3"/>
    <property type="match status" value="2"/>
</dbReference>
<feature type="transmembrane region" description="Helical" evidence="10">
    <location>
        <begin position="1298"/>
        <end position="1317"/>
    </location>
</feature>
<dbReference type="SUPFAM" id="SSF49265">
    <property type="entry name" value="Fibronectin type III"/>
    <property type="match status" value="2"/>
</dbReference>
<keyword evidence="14" id="KW-1185">Reference proteome</keyword>
<dbReference type="InterPro" id="IPR003595">
    <property type="entry name" value="Tyr_Pase_cat"/>
</dbReference>
<proteinExistence type="inferred from homology"/>
<dbReference type="PANTHER" id="PTHR19134:SF562">
    <property type="entry name" value="PROTEIN-TYROSINE-PHOSPHATASE"/>
    <property type="match status" value="1"/>
</dbReference>
<dbReference type="InterPro" id="IPR029021">
    <property type="entry name" value="Prot-tyrosine_phosphatase-like"/>
</dbReference>
<evidence type="ECO:0000259" key="13">
    <source>
        <dbReference type="PROSITE" id="PS50853"/>
    </source>
</evidence>
<dbReference type="Gene3D" id="3.90.190.10">
    <property type="entry name" value="Protein tyrosine phosphatase superfamily"/>
    <property type="match status" value="2"/>
</dbReference>
<evidence type="ECO:0000256" key="9">
    <source>
        <dbReference type="SAM" id="MobiDB-lite"/>
    </source>
</evidence>
<dbReference type="Pfam" id="PF12248">
    <property type="entry name" value="Methyltransf_FA"/>
    <property type="match status" value="1"/>
</dbReference>
<feature type="compositionally biased region" description="Polar residues" evidence="9">
    <location>
        <begin position="1357"/>
        <end position="1379"/>
    </location>
</feature>
<dbReference type="SMART" id="SM00194">
    <property type="entry name" value="PTPc"/>
    <property type="match status" value="2"/>
</dbReference>
<comment type="catalytic activity">
    <reaction evidence="8">
        <text>O-phospho-L-tyrosyl-[protein] + H2O = L-tyrosyl-[protein] + phosphate</text>
        <dbReference type="Rhea" id="RHEA:10684"/>
        <dbReference type="Rhea" id="RHEA-COMP:10136"/>
        <dbReference type="Rhea" id="RHEA-COMP:20101"/>
        <dbReference type="ChEBI" id="CHEBI:15377"/>
        <dbReference type="ChEBI" id="CHEBI:43474"/>
        <dbReference type="ChEBI" id="CHEBI:46858"/>
        <dbReference type="ChEBI" id="CHEBI:61978"/>
        <dbReference type="EC" id="3.1.3.48"/>
    </reaction>
</comment>
<evidence type="ECO:0000256" key="7">
    <source>
        <dbReference type="ARBA" id="ARBA00023136"/>
    </source>
</evidence>
<dbReference type="InterPro" id="IPR000387">
    <property type="entry name" value="Tyr_Pase_dom"/>
</dbReference>
<dbReference type="PROSITE" id="PS50853">
    <property type="entry name" value="FN3"/>
    <property type="match status" value="1"/>
</dbReference>
<dbReference type="InterPro" id="IPR003961">
    <property type="entry name" value="FN3_dom"/>
</dbReference>
<dbReference type="GO" id="GO:0004725">
    <property type="term" value="F:protein tyrosine phosphatase activity"/>
    <property type="evidence" value="ECO:0007669"/>
    <property type="project" value="UniProtKB-EC"/>
</dbReference>
<evidence type="ECO:0000256" key="5">
    <source>
        <dbReference type="ARBA" id="ARBA00022801"/>
    </source>
</evidence>
<feature type="domain" description="Tyrosine specific protein phosphatases" evidence="12">
    <location>
        <begin position="1591"/>
        <end position="1664"/>
    </location>
</feature>
<dbReference type="Proteomes" id="UP000504615">
    <property type="component" value="Unplaced"/>
</dbReference>
<dbReference type="Pfam" id="PF00041">
    <property type="entry name" value="fn3"/>
    <property type="match status" value="1"/>
</dbReference>
<gene>
    <name evidence="15" type="primary">LOC105431993</name>
</gene>
<dbReference type="Pfam" id="PF00102">
    <property type="entry name" value="Y_phosphatase"/>
    <property type="match status" value="2"/>
</dbReference>
<dbReference type="GO" id="GO:0008045">
    <property type="term" value="P:motor neuron axon guidance"/>
    <property type="evidence" value="ECO:0007669"/>
    <property type="project" value="TreeGrafter"/>
</dbReference>
<evidence type="ECO:0000256" key="8">
    <source>
        <dbReference type="ARBA" id="ARBA00051722"/>
    </source>
</evidence>
<comment type="similarity">
    <text evidence="2">Belongs to the protein-tyrosine phosphatase family.</text>
</comment>
<evidence type="ECO:0000256" key="3">
    <source>
        <dbReference type="ARBA" id="ARBA00013064"/>
    </source>
</evidence>
<dbReference type="GeneID" id="105431993"/>
<evidence type="ECO:0000256" key="1">
    <source>
        <dbReference type="ARBA" id="ARBA00004167"/>
    </source>
</evidence>
<dbReference type="SMART" id="SM00404">
    <property type="entry name" value="PTPc_motif"/>
    <property type="match status" value="2"/>
</dbReference>
<dbReference type="FunFam" id="3.90.190.10:FF:000102">
    <property type="entry name" value="Receptor-type tyrosine-protein phosphatase"/>
    <property type="match status" value="1"/>
</dbReference>
<dbReference type="SUPFAM" id="SSF52799">
    <property type="entry name" value="(Phosphotyrosine protein) phosphatases II"/>
    <property type="match status" value="2"/>
</dbReference>
<reference evidence="15" key="1">
    <citation type="submission" date="2025-08" db="UniProtKB">
        <authorList>
            <consortium name="RefSeq"/>
        </authorList>
    </citation>
    <scope>IDENTIFICATION</scope>
</reference>
<dbReference type="OrthoDB" id="6417559at2759"/>
<feature type="domain" description="Tyrosine-protein phosphatase" evidence="11">
    <location>
        <begin position="1726"/>
        <end position="1964"/>
    </location>
</feature>
<dbReference type="PANTHER" id="PTHR19134">
    <property type="entry name" value="RECEPTOR-TYPE TYROSINE-PROTEIN PHOSPHATASE"/>
    <property type="match status" value="1"/>
</dbReference>
<evidence type="ECO:0000259" key="11">
    <source>
        <dbReference type="PROSITE" id="PS50055"/>
    </source>
</evidence>